<dbReference type="Gene3D" id="3.30.1310.20">
    <property type="entry name" value="PRTase-like"/>
    <property type="match status" value="1"/>
</dbReference>
<comment type="caution">
    <text evidence="4">The sequence shown here is derived from an EMBL/GenBank/DDBJ whole genome shotgun (WGS) entry which is preliminary data.</text>
</comment>
<accession>A0A5C6V900</accession>
<evidence type="ECO:0000313" key="4">
    <source>
        <dbReference type="EMBL" id="TXC81184.1"/>
    </source>
</evidence>
<keyword evidence="4" id="KW-0328">Glycosyltransferase</keyword>
<evidence type="ECO:0000313" key="3">
    <source>
        <dbReference type="EMBL" id="MEM5345299.1"/>
    </source>
</evidence>
<evidence type="ECO:0000313" key="6">
    <source>
        <dbReference type="Proteomes" id="UP001481677"/>
    </source>
</evidence>
<dbReference type="AlphaFoldDB" id="A0A5C6V900"/>
<protein>
    <submittedName>
        <fullName evidence="4">Phosphoribosyltransferase</fullName>
    </submittedName>
</protein>
<proteinExistence type="predicted"/>
<feature type="region of interest" description="Disordered" evidence="1">
    <location>
        <begin position="216"/>
        <end position="238"/>
    </location>
</feature>
<evidence type="ECO:0000259" key="2">
    <source>
        <dbReference type="Pfam" id="PF00156"/>
    </source>
</evidence>
<dbReference type="CDD" id="cd06223">
    <property type="entry name" value="PRTases_typeI"/>
    <property type="match status" value="1"/>
</dbReference>
<dbReference type="RefSeq" id="WP_147238507.1">
    <property type="nucleotide sequence ID" value="NZ_JAZHFZ010000043.1"/>
</dbReference>
<evidence type="ECO:0000313" key="5">
    <source>
        <dbReference type="Proteomes" id="UP000321776"/>
    </source>
</evidence>
<dbReference type="EMBL" id="VOQS01000005">
    <property type="protein sequence ID" value="TXC81184.1"/>
    <property type="molecule type" value="Genomic_DNA"/>
</dbReference>
<dbReference type="Gene3D" id="3.40.50.2020">
    <property type="match status" value="1"/>
</dbReference>
<dbReference type="InterPro" id="IPR000836">
    <property type="entry name" value="PRTase_dom"/>
</dbReference>
<dbReference type="SUPFAM" id="SSF53271">
    <property type="entry name" value="PRTase-like"/>
    <property type="match status" value="1"/>
</dbReference>
<dbReference type="GO" id="GO:0016757">
    <property type="term" value="F:glycosyltransferase activity"/>
    <property type="evidence" value="ECO:0007669"/>
    <property type="project" value="UniProtKB-KW"/>
</dbReference>
<gene>
    <name evidence="4" type="ORF">FRZ40_35245</name>
    <name evidence="3" type="ORF">V4C56_37455</name>
</gene>
<keyword evidence="6" id="KW-1185">Reference proteome</keyword>
<dbReference type="EMBL" id="JAZHGA010000044">
    <property type="protein sequence ID" value="MEM5345299.1"/>
    <property type="molecule type" value="Genomic_DNA"/>
</dbReference>
<feature type="domain" description="Phosphoribosyltransferase" evidence="2">
    <location>
        <begin position="6"/>
        <end position="197"/>
    </location>
</feature>
<sequence length="238" mass="25456">MNEIFQNRIDAGRQLAASLEHFVGHTDVVVLALPRGGVPVGYEVASVLQCPLDVLVVRKLGAPRNPELAMGAIATGDALYLNESVLRTVPVSEEQMLDAIARERIELHRREFAYRGQRPPAAVEGKTVIVVDDGMATGSTMHAALNALRTRRPKQIVVAVPVCPAGAEAGFESIADEFVCVMQPDWFTGIGQFYIDFAQTSDEEVQACLASAQAWQPKTTTSGEDGGAHVASTEGGKA</sequence>
<dbReference type="Proteomes" id="UP001481677">
    <property type="component" value="Unassembled WGS sequence"/>
</dbReference>
<name>A0A5C6V900_9BURK</name>
<dbReference type="Proteomes" id="UP000321776">
    <property type="component" value="Unassembled WGS sequence"/>
</dbReference>
<reference evidence="4" key="2">
    <citation type="submission" date="2019-08" db="EMBL/GenBank/DDBJ databases">
        <authorList>
            <person name="Im W.-T."/>
        </authorList>
    </citation>
    <scope>NUCLEOTIDE SEQUENCE</scope>
    <source>
        <strain evidence="4">NF 2-5-3</strain>
    </source>
</reference>
<dbReference type="Pfam" id="PF00156">
    <property type="entry name" value="Pribosyltran"/>
    <property type="match status" value="1"/>
</dbReference>
<organism evidence="4 5">
    <name type="scientific">Paraburkholderia azotifigens</name>
    <dbReference type="NCBI Taxonomy" id="2057004"/>
    <lineage>
        <taxon>Bacteria</taxon>
        <taxon>Pseudomonadati</taxon>
        <taxon>Pseudomonadota</taxon>
        <taxon>Betaproteobacteria</taxon>
        <taxon>Burkholderiales</taxon>
        <taxon>Burkholderiaceae</taxon>
        <taxon>Paraburkholderia</taxon>
    </lineage>
</organism>
<evidence type="ECO:0000256" key="1">
    <source>
        <dbReference type="SAM" id="MobiDB-lite"/>
    </source>
</evidence>
<reference evidence="4 5" key="1">
    <citation type="journal article" date="2018" name="Int. J. Syst. Evol. Microbiol.">
        <title>Paraburkholderia azotifigens sp. nov., a nitrogen-fixing bacterium isolated from paddy soil.</title>
        <authorList>
            <person name="Choi G.M."/>
            <person name="Im W.T."/>
        </authorList>
    </citation>
    <scope>NUCLEOTIDE SEQUENCE [LARGE SCALE GENOMIC DNA]</scope>
    <source>
        <strain evidence="4 5">NF 2-5-3</strain>
    </source>
</reference>
<keyword evidence="4" id="KW-0808">Transferase</keyword>
<dbReference type="InterPro" id="IPR029057">
    <property type="entry name" value="PRTase-like"/>
</dbReference>
<reference evidence="3 6" key="3">
    <citation type="submission" date="2024-01" db="EMBL/GenBank/DDBJ databases">
        <title>The diversity of rhizobia nodulating Mimosa spp. in eleven states of Brazil covering several biomes is determined by host plant, location, and edaphic factors.</title>
        <authorList>
            <person name="Rouws L."/>
            <person name="Barauna A."/>
            <person name="Beukes C."/>
            <person name="De Faria S.M."/>
            <person name="Gross E."/>
            <person name="Dos Reis Junior F.B."/>
            <person name="Simon M."/>
            <person name="Maluk M."/>
            <person name="Odee D.W."/>
            <person name="Kenicer G."/>
            <person name="Young J.P.W."/>
            <person name="Reis V.M."/>
            <person name="Zilli J."/>
            <person name="James E.K."/>
        </authorList>
    </citation>
    <scope>NUCLEOTIDE SEQUENCE [LARGE SCALE GENOMIC DNA]</scope>
    <source>
        <strain evidence="3 6">JPY530</strain>
    </source>
</reference>